<accession>H8KL70</accession>
<evidence type="ECO:0000313" key="1">
    <source>
        <dbReference type="EMBL" id="AFD09153.1"/>
    </source>
</evidence>
<dbReference type="Proteomes" id="UP000007590">
    <property type="component" value="Chromosome"/>
</dbReference>
<dbReference type="AlphaFoldDB" id="H8KL70"/>
<sequence>MQSTYNTQPEARNEFLNELKFLAKAKITGVA</sequence>
<protein>
    <submittedName>
        <fullName evidence="1">Uncharacterized protein</fullName>
    </submittedName>
</protein>
<dbReference type="KEGG" id="scn:Solca_4163"/>
<proteinExistence type="predicted"/>
<evidence type="ECO:0000313" key="2">
    <source>
        <dbReference type="Proteomes" id="UP000007590"/>
    </source>
</evidence>
<reference evidence="1" key="1">
    <citation type="submission" date="2012-02" db="EMBL/GenBank/DDBJ databases">
        <title>The complete genome of Solitalea canadensis DSM 3403.</title>
        <authorList>
            <consortium name="US DOE Joint Genome Institute (JGI-PGF)"/>
            <person name="Lucas S."/>
            <person name="Copeland A."/>
            <person name="Lapidus A."/>
            <person name="Glavina del Rio T."/>
            <person name="Dalin E."/>
            <person name="Tice H."/>
            <person name="Bruce D."/>
            <person name="Goodwin L."/>
            <person name="Pitluck S."/>
            <person name="Peters L."/>
            <person name="Ovchinnikova G."/>
            <person name="Lu M."/>
            <person name="Kyrpides N."/>
            <person name="Mavromatis K."/>
            <person name="Ivanova N."/>
            <person name="Brettin T."/>
            <person name="Detter J.C."/>
            <person name="Han C."/>
            <person name="Larimer F."/>
            <person name="Land M."/>
            <person name="Hauser L."/>
            <person name="Markowitz V."/>
            <person name="Cheng J.-F."/>
            <person name="Hugenholtz P."/>
            <person name="Woyke T."/>
            <person name="Wu D."/>
            <person name="Spring S."/>
            <person name="Schroeder M."/>
            <person name="Kopitz M."/>
            <person name="Brambilla E."/>
            <person name="Klenk H.-P."/>
            <person name="Eisen J.A."/>
        </authorList>
    </citation>
    <scope>NUCLEOTIDE SEQUENCE</scope>
    <source>
        <strain evidence="1">DSM 3403</strain>
    </source>
</reference>
<keyword evidence="2" id="KW-1185">Reference proteome</keyword>
<dbReference type="HOGENOM" id="CLU_3398507_0_0_10"/>
<gene>
    <name evidence="1" type="ordered locus">Solca_4163</name>
</gene>
<organism evidence="1 2">
    <name type="scientific">Solitalea canadensis (strain ATCC 29591 / DSM 3403 / JCM 21819 / LMG 8368 / NBRC 15130 / NCIMB 12057 / USAM 9D)</name>
    <name type="common">Flexibacter canadensis</name>
    <dbReference type="NCBI Taxonomy" id="929556"/>
    <lineage>
        <taxon>Bacteria</taxon>
        <taxon>Pseudomonadati</taxon>
        <taxon>Bacteroidota</taxon>
        <taxon>Sphingobacteriia</taxon>
        <taxon>Sphingobacteriales</taxon>
        <taxon>Sphingobacteriaceae</taxon>
        <taxon>Solitalea</taxon>
    </lineage>
</organism>
<name>H8KL70_SOLCM</name>
<dbReference type="EMBL" id="CP003349">
    <property type="protein sequence ID" value="AFD09153.1"/>
    <property type="molecule type" value="Genomic_DNA"/>
</dbReference>